<gene>
    <name evidence="2" type="ORF">BL253_22035</name>
</gene>
<evidence type="ECO:0000313" key="3">
    <source>
        <dbReference type="Proteomes" id="UP000188929"/>
    </source>
</evidence>
<comment type="caution">
    <text evidence="2">The sequence shown here is derived from an EMBL/GenBank/DDBJ whole genome shotgun (WGS) entry which is preliminary data.</text>
</comment>
<feature type="compositionally biased region" description="Basic and acidic residues" evidence="1">
    <location>
        <begin position="1"/>
        <end position="34"/>
    </location>
</feature>
<evidence type="ECO:0000256" key="1">
    <source>
        <dbReference type="SAM" id="MobiDB-lite"/>
    </source>
</evidence>
<dbReference type="EMBL" id="MOMC01000045">
    <property type="protein sequence ID" value="ONH27565.1"/>
    <property type="molecule type" value="Genomic_DNA"/>
</dbReference>
<feature type="compositionally biased region" description="Pro residues" evidence="1">
    <location>
        <begin position="53"/>
        <end position="99"/>
    </location>
</feature>
<sequence length="125" mass="13419">MPEESPDPRLPRGPSREEQTSRERDEAIARRLGAEEDADPDATIRPATGSFPSGPPSPVWLGGPPPPPAPVYGGPPPLPPPPAPLPPPPAPVYGGPPPWAGHDFRPPPPERASGWRRLLDRLLRR</sequence>
<dbReference type="AlphaFoldDB" id="A0A1V2I727"/>
<reference evidence="3" key="1">
    <citation type="submission" date="2016-10" db="EMBL/GenBank/DDBJ databases">
        <title>Frankia sp. NRRL B-16386 Genome sequencing.</title>
        <authorList>
            <person name="Ghodhbane-Gtari F."/>
            <person name="Swanson E."/>
            <person name="Gueddou A."/>
            <person name="Hezbri K."/>
            <person name="Ktari K."/>
            <person name="Nouioui I."/>
            <person name="Morris K."/>
            <person name="Simpson S."/>
            <person name="Abebe-Akele F."/>
            <person name="Thomas K."/>
            <person name="Gtari M."/>
            <person name="Tisa L.S."/>
        </authorList>
    </citation>
    <scope>NUCLEOTIDE SEQUENCE [LARGE SCALE GENOMIC DNA]</scope>
    <source>
        <strain evidence="3">NRRL B-16386</strain>
    </source>
</reference>
<feature type="region of interest" description="Disordered" evidence="1">
    <location>
        <begin position="1"/>
        <end position="125"/>
    </location>
</feature>
<dbReference type="STRING" id="1834516.BL253_22035"/>
<dbReference type="RefSeq" id="WP_076819074.1">
    <property type="nucleotide sequence ID" value="NZ_MOMC01000045.1"/>
</dbReference>
<organism evidence="2 3">
    <name type="scientific">Pseudofrankia asymbiotica</name>
    <dbReference type="NCBI Taxonomy" id="1834516"/>
    <lineage>
        <taxon>Bacteria</taxon>
        <taxon>Bacillati</taxon>
        <taxon>Actinomycetota</taxon>
        <taxon>Actinomycetes</taxon>
        <taxon>Frankiales</taxon>
        <taxon>Frankiaceae</taxon>
        <taxon>Pseudofrankia</taxon>
    </lineage>
</organism>
<keyword evidence="3" id="KW-1185">Reference proteome</keyword>
<proteinExistence type="predicted"/>
<dbReference type="Proteomes" id="UP000188929">
    <property type="component" value="Unassembled WGS sequence"/>
</dbReference>
<accession>A0A1V2I727</accession>
<evidence type="ECO:0000313" key="2">
    <source>
        <dbReference type="EMBL" id="ONH27565.1"/>
    </source>
</evidence>
<protein>
    <submittedName>
        <fullName evidence="2">Uncharacterized protein</fullName>
    </submittedName>
</protein>
<name>A0A1V2I727_9ACTN</name>